<dbReference type="EMBL" id="JAGIOP010000002">
    <property type="protein sequence ID" value="MBP2455090.1"/>
    <property type="molecule type" value="Genomic_DNA"/>
</dbReference>
<dbReference type="RefSeq" id="WP_209921384.1">
    <property type="nucleotide sequence ID" value="NZ_JAGIOP010000002.1"/>
</dbReference>
<gene>
    <name evidence="2" type="ORF">JOF57_005003</name>
</gene>
<keyword evidence="3" id="KW-1185">Reference proteome</keyword>
<organism evidence="2 3">
    <name type="scientific">Mycolicibacterium lutetiense</name>
    <dbReference type="NCBI Taxonomy" id="1641992"/>
    <lineage>
        <taxon>Bacteria</taxon>
        <taxon>Bacillati</taxon>
        <taxon>Actinomycetota</taxon>
        <taxon>Actinomycetes</taxon>
        <taxon>Mycobacteriales</taxon>
        <taxon>Mycobacteriaceae</taxon>
        <taxon>Mycolicibacterium</taxon>
    </lineage>
</organism>
<evidence type="ECO:0000313" key="3">
    <source>
        <dbReference type="Proteomes" id="UP000694460"/>
    </source>
</evidence>
<evidence type="ECO:0000313" key="2">
    <source>
        <dbReference type="EMBL" id="MBP2455090.1"/>
    </source>
</evidence>
<dbReference type="Proteomes" id="UP000694460">
    <property type="component" value="Unassembled WGS sequence"/>
</dbReference>
<sequence length="193" mass="20855">MMDQTPPGDDDWGENLPDLEFPSTNEDDPSGLDALGDYVPHMDEGISTLDALGEYVSVEAPAEDIDDFAEIPSLASQDDEEPDRVPLFSATNPPGSITVTAYMNGSVQQVELSPLVTKLTESQLAHEIRDLAAIATEKARAGQYVYLLYTAVQQVGDGPAVRNLLTNTLGLPTPEQAAETEAAFLRNYVRNQS</sequence>
<comment type="caution">
    <text evidence="2">The sequence shown here is derived from an EMBL/GenBank/DDBJ whole genome shotgun (WGS) entry which is preliminary data.</text>
</comment>
<evidence type="ECO:0008006" key="4">
    <source>
        <dbReference type="Google" id="ProtNLM"/>
    </source>
</evidence>
<reference evidence="2 3" key="1">
    <citation type="submission" date="2021-03" db="EMBL/GenBank/DDBJ databases">
        <title>Sequencing the genomes of 1000 actinobacteria strains.</title>
        <authorList>
            <person name="Klenk H.-P."/>
        </authorList>
    </citation>
    <scope>NUCLEOTIDE SEQUENCE [LARGE SCALE GENOMIC DNA]</scope>
    <source>
        <strain evidence="2 3">DSM 46713</strain>
    </source>
</reference>
<name>A0ABS5A005_9MYCO</name>
<accession>A0ABS5A005</accession>
<proteinExistence type="predicted"/>
<feature type="region of interest" description="Disordered" evidence="1">
    <location>
        <begin position="1"/>
        <end position="39"/>
    </location>
</feature>
<protein>
    <recommendedName>
        <fullName evidence="4">ESX-1 secretion-associated protein EspH</fullName>
    </recommendedName>
</protein>
<evidence type="ECO:0000256" key="1">
    <source>
        <dbReference type="SAM" id="MobiDB-lite"/>
    </source>
</evidence>